<protein>
    <recommendedName>
        <fullName evidence="4">Peptidase M50</fullName>
    </recommendedName>
</protein>
<dbReference type="KEGG" id="haly:HYG82_10445"/>
<feature type="transmembrane region" description="Helical" evidence="1">
    <location>
        <begin position="195"/>
        <end position="218"/>
    </location>
</feature>
<evidence type="ECO:0000256" key="1">
    <source>
        <dbReference type="SAM" id="Phobius"/>
    </source>
</evidence>
<dbReference type="EMBL" id="CP058601">
    <property type="protein sequence ID" value="QLG49246.1"/>
    <property type="molecule type" value="Genomic_DNA"/>
</dbReference>
<name>A0A7D5GTE4_9EURY</name>
<feature type="transmembrane region" description="Helical" evidence="1">
    <location>
        <begin position="102"/>
        <end position="122"/>
    </location>
</feature>
<keyword evidence="1" id="KW-0472">Membrane</keyword>
<keyword evidence="1" id="KW-1133">Transmembrane helix</keyword>
<dbReference type="GeneID" id="56033714"/>
<accession>A0A7D5GTE4</accession>
<reference evidence="2 3" key="1">
    <citation type="submission" date="2020-07" db="EMBL/GenBank/DDBJ databases">
        <authorList>
            <person name="Cui H."/>
        </authorList>
    </citation>
    <scope>NUCLEOTIDE SEQUENCE [LARGE SCALE GENOMIC DNA]</scope>
    <source>
        <strain evidence="2 3">YPL8</strain>
    </source>
</reference>
<evidence type="ECO:0000313" key="2">
    <source>
        <dbReference type="EMBL" id="QLG49246.1"/>
    </source>
</evidence>
<gene>
    <name evidence="2" type="ORF">HYG82_10445</name>
</gene>
<dbReference type="OrthoDB" id="201854at2157"/>
<dbReference type="RefSeq" id="WP_179260981.1">
    <property type="nucleotide sequence ID" value="NZ_CP058601.1"/>
</dbReference>
<sequence>MTVSSDAISDDDSERDGTEIRRNFGYTWGETDGTIWIRNDDGEYKRIDPAFQEPLRKLAVGESEPSSVDPKVLEAVDLLAEGGYLEPGGEIRRVETPGDIRLWPRLVVAAGMTLALCALVVANWGPIWSPPGSIGNTFVIVPFFIGATLLHEFGHYAASRPYFEPSITIGRLNGIIPAVITRTRDAWQCPRNVRIWISLAGPIVDIVVTLGLAIALTLSPDSAILGSLILVQLFRLLFVFNPLIDGDGYWLFVDVFGTHNLRNHAFRDLKRGRPTPKAAFGLAIVVFTGWFVAASGYFLGRALGLL</sequence>
<feature type="transmembrane region" description="Helical" evidence="1">
    <location>
        <begin position="134"/>
        <end position="153"/>
    </location>
</feature>
<evidence type="ECO:0000313" key="3">
    <source>
        <dbReference type="Proteomes" id="UP000509241"/>
    </source>
</evidence>
<dbReference type="Proteomes" id="UP000509241">
    <property type="component" value="Chromosome"/>
</dbReference>
<feature type="transmembrane region" description="Helical" evidence="1">
    <location>
        <begin position="224"/>
        <end position="244"/>
    </location>
</feature>
<proteinExistence type="predicted"/>
<evidence type="ECO:0008006" key="4">
    <source>
        <dbReference type="Google" id="ProtNLM"/>
    </source>
</evidence>
<feature type="transmembrane region" description="Helical" evidence="1">
    <location>
        <begin position="279"/>
        <end position="300"/>
    </location>
</feature>
<dbReference type="AlphaFoldDB" id="A0A7D5GTE4"/>
<keyword evidence="3" id="KW-1185">Reference proteome</keyword>
<organism evidence="2 3">
    <name type="scientific">Natrinema halophilum</name>
    <dbReference type="NCBI Taxonomy" id="1699371"/>
    <lineage>
        <taxon>Archaea</taxon>
        <taxon>Methanobacteriati</taxon>
        <taxon>Methanobacteriota</taxon>
        <taxon>Stenosarchaea group</taxon>
        <taxon>Halobacteria</taxon>
        <taxon>Halobacteriales</taxon>
        <taxon>Natrialbaceae</taxon>
        <taxon>Natrinema</taxon>
    </lineage>
</organism>
<keyword evidence="1" id="KW-0812">Transmembrane</keyword>